<dbReference type="CDD" id="cd16325">
    <property type="entry name" value="LolA"/>
    <property type="match status" value="1"/>
</dbReference>
<reference evidence="3" key="1">
    <citation type="submission" date="2018-02" db="EMBL/GenBank/DDBJ databases">
        <title>Genome sequence of Candidatus Liberibacter europaeus.</title>
        <authorList>
            <person name="Frampton R.A."/>
            <person name="Thompson S.M."/>
            <person name="David C."/>
            <person name="Addison S.M."/>
            <person name="Smith G.R."/>
        </authorList>
    </citation>
    <scope>NUCLEOTIDE SEQUENCE [LARGE SCALE GENOMIC DNA]</scope>
</reference>
<name>A0A2T4VZ86_9HYPH</name>
<dbReference type="Pfam" id="PF03548">
    <property type="entry name" value="LolA"/>
    <property type="match status" value="1"/>
</dbReference>
<dbReference type="AlphaFoldDB" id="A0A2T4VZ86"/>
<keyword evidence="2" id="KW-0449">Lipoprotein</keyword>
<dbReference type="InterPro" id="IPR029046">
    <property type="entry name" value="LolA/LolB/LppX"/>
</dbReference>
<evidence type="ECO:0000313" key="2">
    <source>
        <dbReference type="EMBL" id="PTL87094.1"/>
    </source>
</evidence>
<sequence length="208" mass="24246">MISLFYSRRYVVKFVFFFLYSSVLCSSLCATPDIQNRFIRNTIDHFLSIKTIHGDFIQKDELGNIVRGEFFMARPGQLYFKYSSPSSIHVISDGSNIAIYNPKLDTWSVYPIINTLFGVVFSDKRSELEDSIHSIEINDKFITILFKNNYKKNVISMTFSRASYRLINWNIIDNFGRSTLVEILKYKENIALKSELFVIPYDKIHNIG</sequence>
<evidence type="ECO:0000256" key="1">
    <source>
        <dbReference type="ARBA" id="ARBA00022729"/>
    </source>
</evidence>
<evidence type="ECO:0000313" key="3">
    <source>
        <dbReference type="Proteomes" id="UP000240811"/>
    </source>
</evidence>
<dbReference type="Gene3D" id="2.50.20.10">
    <property type="entry name" value="Lipoprotein localisation LolA/LolB/LppX"/>
    <property type="match status" value="1"/>
</dbReference>
<dbReference type="SUPFAM" id="SSF89392">
    <property type="entry name" value="Prokaryotic lipoproteins and lipoprotein localization factors"/>
    <property type="match status" value="1"/>
</dbReference>
<dbReference type="PANTHER" id="PTHR35869:SF1">
    <property type="entry name" value="OUTER-MEMBRANE LIPOPROTEIN CARRIER PROTEIN"/>
    <property type="match status" value="1"/>
</dbReference>
<comment type="caution">
    <text evidence="2">The sequence shown here is derived from an EMBL/GenBank/DDBJ whole genome shotgun (WGS) entry which is preliminary data.</text>
</comment>
<proteinExistence type="predicted"/>
<organism evidence="2 3">
    <name type="scientific">Candidatus Liberibacter europaeus</name>
    <dbReference type="NCBI Taxonomy" id="744859"/>
    <lineage>
        <taxon>Bacteria</taxon>
        <taxon>Pseudomonadati</taxon>
        <taxon>Pseudomonadota</taxon>
        <taxon>Alphaproteobacteria</taxon>
        <taxon>Hyphomicrobiales</taxon>
        <taxon>Rhizobiaceae</taxon>
        <taxon>Liberibacter</taxon>
    </lineage>
</organism>
<keyword evidence="1" id="KW-0732">Signal</keyword>
<dbReference type="PANTHER" id="PTHR35869">
    <property type="entry name" value="OUTER-MEMBRANE LIPOPROTEIN CARRIER PROTEIN"/>
    <property type="match status" value="1"/>
</dbReference>
<dbReference type="EMBL" id="PSQJ01000001">
    <property type="protein sequence ID" value="PTL87094.1"/>
    <property type="molecule type" value="Genomic_DNA"/>
</dbReference>
<gene>
    <name evidence="2" type="ORF">C4617_00980</name>
</gene>
<protein>
    <submittedName>
        <fullName evidence="2">Outer membrane lipoprotein carrier protein LolA</fullName>
    </submittedName>
</protein>
<accession>A0A2T4VZ86</accession>
<dbReference type="InterPro" id="IPR004564">
    <property type="entry name" value="OM_lipoprot_carrier_LolA-like"/>
</dbReference>
<dbReference type="Proteomes" id="UP000240811">
    <property type="component" value="Unassembled WGS sequence"/>
</dbReference>